<dbReference type="EMBL" id="FLUL01000001">
    <property type="protein sequence ID" value="SBV96192.1"/>
    <property type="molecule type" value="Genomic_DNA"/>
</dbReference>
<proteinExistence type="predicted"/>
<dbReference type="AlphaFoldDB" id="A0A212J9T1"/>
<evidence type="ECO:0008006" key="2">
    <source>
        <dbReference type="Google" id="ProtNLM"/>
    </source>
</evidence>
<gene>
    <name evidence="1" type="ORF">KL86DYS2_11049</name>
</gene>
<name>A0A212J9T1_9BACT</name>
<sequence length="59" mass="6817">MKIRDITGRSIEVTNLDKAIKQCRLCKDSPFLMDSGYTVGENYTFMLQQLEKLKQKSDS</sequence>
<protein>
    <recommendedName>
        <fullName evidence="2">NADH-quinone oxidoreductase subunit F</fullName>
    </recommendedName>
</protein>
<dbReference type="RefSeq" id="WP_296947859.1">
    <property type="nucleotide sequence ID" value="NZ_LT599021.1"/>
</dbReference>
<accession>A0A212J9T1</accession>
<evidence type="ECO:0000313" key="1">
    <source>
        <dbReference type="EMBL" id="SBV96192.1"/>
    </source>
</evidence>
<reference evidence="1" key="1">
    <citation type="submission" date="2016-04" db="EMBL/GenBank/DDBJ databases">
        <authorList>
            <person name="Evans L.H."/>
            <person name="Alamgir A."/>
            <person name="Owens N."/>
            <person name="Weber N.D."/>
            <person name="Virtaneva K."/>
            <person name="Barbian K."/>
            <person name="Babar A."/>
            <person name="Rosenke K."/>
        </authorList>
    </citation>
    <scope>NUCLEOTIDE SEQUENCE</scope>
    <source>
        <strain evidence="1">86-2</strain>
    </source>
</reference>
<organism evidence="1">
    <name type="scientific">uncultured Dysgonomonas sp</name>
    <dbReference type="NCBI Taxonomy" id="206096"/>
    <lineage>
        <taxon>Bacteria</taxon>
        <taxon>Pseudomonadati</taxon>
        <taxon>Bacteroidota</taxon>
        <taxon>Bacteroidia</taxon>
        <taxon>Bacteroidales</taxon>
        <taxon>Dysgonomonadaceae</taxon>
        <taxon>Dysgonomonas</taxon>
        <taxon>environmental samples</taxon>
    </lineage>
</organism>